<dbReference type="Gene3D" id="3.40.1280.10">
    <property type="match status" value="1"/>
</dbReference>
<evidence type="ECO:0000313" key="4">
    <source>
        <dbReference type="Proteomes" id="UP001328107"/>
    </source>
</evidence>
<evidence type="ECO:0000256" key="2">
    <source>
        <dbReference type="SAM" id="MobiDB-lite"/>
    </source>
</evidence>
<feature type="coiled-coil region" evidence="1">
    <location>
        <begin position="35"/>
        <end position="80"/>
    </location>
</feature>
<protein>
    <submittedName>
        <fullName evidence="3">Uncharacterized protein</fullName>
    </submittedName>
</protein>
<reference evidence="4" key="1">
    <citation type="submission" date="2022-10" db="EMBL/GenBank/DDBJ databases">
        <title>Genome assembly of Pristionchus species.</title>
        <authorList>
            <person name="Yoshida K."/>
            <person name="Sommer R.J."/>
        </authorList>
    </citation>
    <scope>NUCLEOTIDE SEQUENCE [LARGE SCALE GENOMIC DNA]</scope>
    <source>
        <strain evidence="4">RS5460</strain>
    </source>
</reference>
<dbReference type="InterPro" id="IPR029026">
    <property type="entry name" value="tRNA_m1G_MTases_N"/>
</dbReference>
<dbReference type="AlphaFoldDB" id="A0AAN4Z0Z7"/>
<gene>
    <name evidence="3" type="ORF">PMAYCL1PPCAC_00148</name>
</gene>
<evidence type="ECO:0000313" key="3">
    <source>
        <dbReference type="EMBL" id="GMR29953.1"/>
    </source>
</evidence>
<feature type="non-terminal residue" evidence="3">
    <location>
        <position position="205"/>
    </location>
</feature>
<name>A0AAN4Z0Z7_9BILA</name>
<dbReference type="Proteomes" id="UP001328107">
    <property type="component" value="Unassembled WGS sequence"/>
</dbReference>
<keyword evidence="1" id="KW-0175">Coiled coil</keyword>
<sequence length="205" mass="23051">MMATGGRESARPSSLSSRAGKGRREEERGRVSLFLDSNQREFDESERKANELEKKVIFLMDQLEDQRKKANEELFQWEIAFKSPSIDSRWARPRFVTTVLLSVLFSLLSMAEAPIRRYSPIIPTMAATSEIDGRRRRGSSFDGSECGKPYTLSIAIPGSFLLNAQSAELRTYMAGQGILLSDVRTDFPPWVVVDVSGVSRRPSIL</sequence>
<accession>A0AAN4Z0Z7</accession>
<dbReference type="EMBL" id="BTRK01000001">
    <property type="protein sequence ID" value="GMR29953.1"/>
    <property type="molecule type" value="Genomic_DNA"/>
</dbReference>
<proteinExistence type="predicted"/>
<feature type="region of interest" description="Disordered" evidence="2">
    <location>
        <begin position="1"/>
        <end position="31"/>
    </location>
</feature>
<organism evidence="3 4">
    <name type="scientific">Pristionchus mayeri</name>
    <dbReference type="NCBI Taxonomy" id="1317129"/>
    <lineage>
        <taxon>Eukaryota</taxon>
        <taxon>Metazoa</taxon>
        <taxon>Ecdysozoa</taxon>
        <taxon>Nematoda</taxon>
        <taxon>Chromadorea</taxon>
        <taxon>Rhabditida</taxon>
        <taxon>Rhabditina</taxon>
        <taxon>Diplogasteromorpha</taxon>
        <taxon>Diplogasteroidea</taxon>
        <taxon>Neodiplogasteridae</taxon>
        <taxon>Pristionchus</taxon>
    </lineage>
</organism>
<keyword evidence="4" id="KW-1185">Reference proteome</keyword>
<comment type="caution">
    <text evidence="3">The sequence shown here is derived from an EMBL/GenBank/DDBJ whole genome shotgun (WGS) entry which is preliminary data.</text>
</comment>
<evidence type="ECO:0000256" key="1">
    <source>
        <dbReference type="SAM" id="Coils"/>
    </source>
</evidence>